<dbReference type="HOGENOM" id="CLU_610355_0_0_1"/>
<dbReference type="RefSeq" id="XP_005792814.1">
    <property type="nucleotide sequence ID" value="XM_005792757.1"/>
</dbReference>
<dbReference type="AlphaFoldDB" id="A0A0D3KXA0"/>
<sequence>MHVALAIAAASTRASVEMAPSKSPGASSDRPLPTDTYLSEYSKIFDHIGMLEARSRSQPISPTAADALHRSRTWPQDMQRMAAYHDAIKRNAAVHFKGKVVLDVGSGTGVLAIWAAQAGARRVYAVEASGVGAHIQTMVEAHGLADTVTVLRERVEQVDVIVSEWMGYFLLRESMVLLARDRWLKPGGVMYPSHARLLLAPSALPRFLLRRREEIASSMHAWEQLAAELRSKYSLRLDALQASTRRPAPRTPLRPPRPPAALAPLPPPRRPRRPPPSPPASQAAYEREHHEYAFSEAWQGILPASLLRDEPQVLLEADMHSVTHAQFFDWQTEVQFAPPHADEPQHGLCGWFDVRFCGSESQPAHECVELDTSPEAPPTHWAQTTLLLERPLDGSPLVVALAQNSGFHHDLNVTVSSGAWSASYAVTADFRGGEDFLEDAEAEEGEEGA</sequence>
<organism evidence="6 7">
    <name type="scientific">Emiliania huxleyi (strain CCMP1516)</name>
    <dbReference type="NCBI Taxonomy" id="280463"/>
    <lineage>
        <taxon>Eukaryota</taxon>
        <taxon>Haptista</taxon>
        <taxon>Haptophyta</taxon>
        <taxon>Prymnesiophyceae</taxon>
        <taxon>Isochrysidales</taxon>
        <taxon>Noelaerhabdaceae</taxon>
        <taxon>Emiliania</taxon>
    </lineage>
</organism>
<dbReference type="KEGG" id="ehx:EMIHUDRAFT_108579"/>
<dbReference type="EnsemblProtists" id="EOD40385">
    <property type="protein sequence ID" value="EOD40385"/>
    <property type="gene ID" value="EMIHUDRAFT_108579"/>
</dbReference>
<dbReference type="GO" id="GO:0016274">
    <property type="term" value="F:protein-arginine N-methyltransferase activity"/>
    <property type="evidence" value="ECO:0007669"/>
    <property type="project" value="InterPro"/>
</dbReference>
<dbReference type="eggNOG" id="KOG1499">
    <property type="taxonomic scope" value="Eukaryota"/>
</dbReference>
<evidence type="ECO:0000256" key="3">
    <source>
        <dbReference type="ARBA" id="ARBA00022691"/>
    </source>
</evidence>
<dbReference type="GO" id="GO:0032259">
    <property type="term" value="P:methylation"/>
    <property type="evidence" value="ECO:0007669"/>
    <property type="project" value="UniProtKB-KW"/>
</dbReference>
<evidence type="ECO:0000313" key="6">
    <source>
        <dbReference type="EnsemblProtists" id="EOD40385"/>
    </source>
</evidence>
<keyword evidence="2" id="KW-0808">Transferase</keyword>
<evidence type="ECO:0000256" key="1">
    <source>
        <dbReference type="ARBA" id="ARBA00022603"/>
    </source>
</evidence>
<dbReference type="CDD" id="cd02440">
    <property type="entry name" value="AdoMet_MTases"/>
    <property type="match status" value="1"/>
</dbReference>
<evidence type="ECO:0000256" key="4">
    <source>
        <dbReference type="SAM" id="MobiDB-lite"/>
    </source>
</evidence>
<accession>A0A0D3KXA0</accession>
<name>A0A0D3KXA0_EMIH1</name>
<dbReference type="Pfam" id="PF22528">
    <property type="entry name" value="PRMT_C"/>
    <property type="match status" value="1"/>
</dbReference>
<dbReference type="GeneID" id="17285656"/>
<dbReference type="SUPFAM" id="SSF53335">
    <property type="entry name" value="S-adenosyl-L-methionine-dependent methyltransferases"/>
    <property type="match status" value="2"/>
</dbReference>
<evidence type="ECO:0000313" key="7">
    <source>
        <dbReference type="Proteomes" id="UP000013827"/>
    </source>
</evidence>
<proteinExistence type="predicted"/>
<feature type="compositionally biased region" description="Pro residues" evidence="4">
    <location>
        <begin position="249"/>
        <end position="279"/>
    </location>
</feature>
<dbReference type="Pfam" id="PF13489">
    <property type="entry name" value="Methyltransf_23"/>
    <property type="match status" value="1"/>
</dbReference>
<dbReference type="PANTHER" id="PTHR11006">
    <property type="entry name" value="PROTEIN ARGININE N-METHYLTRANSFERASE"/>
    <property type="match status" value="1"/>
</dbReference>
<dbReference type="Proteomes" id="UP000013827">
    <property type="component" value="Unassembled WGS sequence"/>
</dbReference>
<dbReference type="InterPro" id="IPR055135">
    <property type="entry name" value="PRMT_dom"/>
</dbReference>
<dbReference type="Gene3D" id="3.40.50.150">
    <property type="entry name" value="Vaccinia Virus protein VP39"/>
    <property type="match status" value="1"/>
</dbReference>
<keyword evidence="3" id="KW-0949">S-adenosyl-L-methionine</keyword>
<reference evidence="6" key="2">
    <citation type="submission" date="2024-10" db="UniProtKB">
        <authorList>
            <consortium name="EnsemblProtists"/>
        </authorList>
    </citation>
    <scope>IDENTIFICATION</scope>
</reference>
<keyword evidence="1" id="KW-0489">Methyltransferase</keyword>
<dbReference type="PaxDb" id="2903-EOD40385"/>
<feature type="region of interest" description="Disordered" evidence="4">
    <location>
        <begin position="243"/>
        <end position="286"/>
    </location>
</feature>
<reference evidence="7" key="1">
    <citation type="journal article" date="2013" name="Nature">
        <title>Pan genome of the phytoplankton Emiliania underpins its global distribution.</title>
        <authorList>
            <person name="Read B.A."/>
            <person name="Kegel J."/>
            <person name="Klute M.J."/>
            <person name="Kuo A."/>
            <person name="Lefebvre S.C."/>
            <person name="Maumus F."/>
            <person name="Mayer C."/>
            <person name="Miller J."/>
            <person name="Monier A."/>
            <person name="Salamov A."/>
            <person name="Young J."/>
            <person name="Aguilar M."/>
            <person name="Claverie J.M."/>
            <person name="Frickenhaus S."/>
            <person name="Gonzalez K."/>
            <person name="Herman E.K."/>
            <person name="Lin Y.C."/>
            <person name="Napier J."/>
            <person name="Ogata H."/>
            <person name="Sarno A.F."/>
            <person name="Shmutz J."/>
            <person name="Schroeder D."/>
            <person name="de Vargas C."/>
            <person name="Verret F."/>
            <person name="von Dassow P."/>
            <person name="Valentin K."/>
            <person name="Van de Peer Y."/>
            <person name="Wheeler G."/>
            <person name="Dacks J.B."/>
            <person name="Delwiche C.F."/>
            <person name="Dyhrman S.T."/>
            <person name="Glockner G."/>
            <person name="John U."/>
            <person name="Richards T."/>
            <person name="Worden A.Z."/>
            <person name="Zhang X."/>
            <person name="Grigoriev I.V."/>
            <person name="Allen A.E."/>
            <person name="Bidle K."/>
            <person name="Borodovsky M."/>
            <person name="Bowler C."/>
            <person name="Brownlee C."/>
            <person name="Cock J.M."/>
            <person name="Elias M."/>
            <person name="Gladyshev V.N."/>
            <person name="Groth M."/>
            <person name="Guda C."/>
            <person name="Hadaegh A."/>
            <person name="Iglesias-Rodriguez M.D."/>
            <person name="Jenkins J."/>
            <person name="Jones B.M."/>
            <person name="Lawson T."/>
            <person name="Leese F."/>
            <person name="Lindquist E."/>
            <person name="Lobanov A."/>
            <person name="Lomsadze A."/>
            <person name="Malik S.B."/>
            <person name="Marsh M.E."/>
            <person name="Mackinder L."/>
            <person name="Mock T."/>
            <person name="Mueller-Roeber B."/>
            <person name="Pagarete A."/>
            <person name="Parker M."/>
            <person name="Probert I."/>
            <person name="Quesneville H."/>
            <person name="Raines C."/>
            <person name="Rensing S.A."/>
            <person name="Riano-Pachon D.M."/>
            <person name="Richier S."/>
            <person name="Rokitta S."/>
            <person name="Shiraiwa Y."/>
            <person name="Soanes D.M."/>
            <person name="van der Giezen M."/>
            <person name="Wahlund T.M."/>
            <person name="Williams B."/>
            <person name="Wilson W."/>
            <person name="Wolfe G."/>
            <person name="Wurch L.L."/>
        </authorList>
    </citation>
    <scope>NUCLEOTIDE SEQUENCE</scope>
</reference>
<keyword evidence="7" id="KW-1185">Reference proteome</keyword>
<feature type="domain" description="Protein arginine N-methyltransferase" evidence="5">
    <location>
        <begin position="309"/>
        <end position="393"/>
    </location>
</feature>
<dbReference type="STRING" id="2903.R1FMW1"/>
<dbReference type="GO" id="GO:0042054">
    <property type="term" value="F:histone methyltransferase activity"/>
    <property type="evidence" value="ECO:0007669"/>
    <property type="project" value="TreeGrafter"/>
</dbReference>
<dbReference type="InterPro" id="IPR029063">
    <property type="entry name" value="SAM-dependent_MTases_sf"/>
</dbReference>
<evidence type="ECO:0000256" key="2">
    <source>
        <dbReference type="ARBA" id="ARBA00022679"/>
    </source>
</evidence>
<dbReference type="GO" id="GO:0005634">
    <property type="term" value="C:nucleus"/>
    <property type="evidence" value="ECO:0007669"/>
    <property type="project" value="TreeGrafter"/>
</dbReference>
<evidence type="ECO:0000259" key="5">
    <source>
        <dbReference type="Pfam" id="PF22528"/>
    </source>
</evidence>
<dbReference type="PANTHER" id="PTHR11006:SF68">
    <property type="entry name" value="PROTEIN ARGININE N-METHYLTRANSFERASE PRMT10"/>
    <property type="match status" value="1"/>
</dbReference>
<dbReference type="InterPro" id="IPR025799">
    <property type="entry name" value="Arg_MeTrfase"/>
</dbReference>
<dbReference type="Gene3D" id="2.70.160.11">
    <property type="entry name" value="Hnrnp arginine n-methyltransferase1"/>
    <property type="match status" value="1"/>
</dbReference>
<protein>
    <recommendedName>
        <fullName evidence="5">Protein arginine N-methyltransferase domain-containing protein</fullName>
    </recommendedName>
</protein>